<dbReference type="EMBL" id="DS999419">
    <property type="protein sequence ID" value="EED86697.1"/>
    <property type="molecule type" value="Genomic_DNA"/>
</dbReference>
<evidence type="ECO:0000313" key="2">
    <source>
        <dbReference type="Proteomes" id="UP000001449"/>
    </source>
</evidence>
<name>B8LDF0_THAPS</name>
<sequence>MEQQQQGRHNKRKMIRGVAVLILCVISIFSVDNFLQSAESDDRPIGRRFLLVESLITMSPWAYRNLVDINESPNASDETAMFWHIPKSGGTTVKRVYQCMGRTLAHRFGVSPKFGHEEKDELVVFTPADKEFSLVNVDTTVKQGILRAKELGLVPSRAADLIFTMEPGFAVPLIFKSNFSLICSCAYLLSKFYYLAVADWERGYTPELANTSLVDWIQDPDRRPDDNLYVRKLVGKLFVQELDEQDLNLAKEILRQRAVVGLLSELKESIRRFNVVLGIDDTLERNRRCMNRFFQVSEDDEGVSKLTNSNPHPTFNKGAREYDLIAEKESFDMELYAYIEQLFNNDQKEIFDSYPVFSGNYLKPKDVDAYFPSQ</sequence>
<dbReference type="OMA" id="HETAIYW"/>
<organism evidence="1 2">
    <name type="scientific">Thalassiosira pseudonana</name>
    <name type="common">Marine diatom</name>
    <name type="synonym">Cyclotella nana</name>
    <dbReference type="NCBI Taxonomy" id="35128"/>
    <lineage>
        <taxon>Eukaryota</taxon>
        <taxon>Sar</taxon>
        <taxon>Stramenopiles</taxon>
        <taxon>Ochrophyta</taxon>
        <taxon>Bacillariophyta</taxon>
        <taxon>Coscinodiscophyceae</taxon>
        <taxon>Thalassiosirophycidae</taxon>
        <taxon>Thalassiosirales</taxon>
        <taxon>Thalassiosiraceae</taxon>
        <taxon>Thalassiosira</taxon>
    </lineage>
</organism>
<dbReference type="KEGG" id="tps:THAPSDRAFT_11227"/>
<dbReference type="GO" id="GO:0005794">
    <property type="term" value="C:Golgi apparatus"/>
    <property type="evidence" value="ECO:0000318"/>
    <property type="project" value="GO_Central"/>
</dbReference>
<evidence type="ECO:0008006" key="3">
    <source>
        <dbReference type="Google" id="ProtNLM"/>
    </source>
</evidence>
<dbReference type="AlphaFoldDB" id="B8LDF0"/>
<dbReference type="GeneID" id="7444332"/>
<dbReference type="PANTHER" id="PTHR32301">
    <property type="entry name" value="COUNTIN RECEPTOR CNR3-RELATED"/>
    <property type="match status" value="1"/>
</dbReference>
<reference evidence="1 2" key="2">
    <citation type="journal article" date="2008" name="Nature">
        <title>The Phaeodactylum genome reveals the evolutionary history of diatom genomes.</title>
        <authorList>
            <person name="Bowler C."/>
            <person name="Allen A.E."/>
            <person name="Badger J.H."/>
            <person name="Grimwood J."/>
            <person name="Jabbari K."/>
            <person name="Kuo A."/>
            <person name="Maheswari U."/>
            <person name="Martens C."/>
            <person name="Maumus F."/>
            <person name="Otillar R.P."/>
            <person name="Rayko E."/>
            <person name="Salamov A."/>
            <person name="Vandepoele K."/>
            <person name="Beszteri B."/>
            <person name="Gruber A."/>
            <person name="Heijde M."/>
            <person name="Katinka M."/>
            <person name="Mock T."/>
            <person name="Valentin K."/>
            <person name="Verret F."/>
            <person name="Berges J.A."/>
            <person name="Brownlee C."/>
            <person name="Cadoret J.P."/>
            <person name="Chiovitti A."/>
            <person name="Choi C.J."/>
            <person name="Coesel S."/>
            <person name="De Martino A."/>
            <person name="Detter J.C."/>
            <person name="Durkin C."/>
            <person name="Falciatore A."/>
            <person name="Fournet J."/>
            <person name="Haruta M."/>
            <person name="Huysman M.J."/>
            <person name="Jenkins B.D."/>
            <person name="Jiroutova K."/>
            <person name="Jorgensen R.E."/>
            <person name="Joubert Y."/>
            <person name="Kaplan A."/>
            <person name="Kroger N."/>
            <person name="Kroth P.G."/>
            <person name="La Roche J."/>
            <person name="Lindquist E."/>
            <person name="Lommer M."/>
            <person name="Martin-Jezequel V."/>
            <person name="Lopez P.J."/>
            <person name="Lucas S."/>
            <person name="Mangogna M."/>
            <person name="McGinnis K."/>
            <person name="Medlin L.K."/>
            <person name="Montsant A."/>
            <person name="Oudot-Le Secq M.P."/>
            <person name="Napoli C."/>
            <person name="Obornik M."/>
            <person name="Parker M.S."/>
            <person name="Petit J.L."/>
            <person name="Porcel B.M."/>
            <person name="Poulsen N."/>
            <person name="Robison M."/>
            <person name="Rychlewski L."/>
            <person name="Rynearson T.A."/>
            <person name="Schmutz J."/>
            <person name="Shapiro H."/>
            <person name="Siaut M."/>
            <person name="Stanley M."/>
            <person name="Sussman M.R."/>
            <person name="Taylor A.R."/>
            <person name="Vardi A."/>
            <person name="von Dassow P."/>
            <person name="Vyverman W."/>
            <person name="Willis A."/>
            <person name="Wyrwicz L.S."/>
            <person name="Rokhsar D.S."/>
            <person name="Weissenbach J."/>
            <person name="Armbrust E.V."/>
            <person name="Green B.R."/>
            <person name="Van de Peer Y."/>
            <person name="Grigoriev I.V."/>
        </authorList>
    </citation>
    <scope>NUCLEOTIDE SEQUENCE [LARGE SCALE GENOMIC DNA]</scope>
    <source>
        <strain evidence="1 2">CCMP1335</strain>
    </source>
</reference>
<dbReference type="Gene3D" id="3.40.50.300">
    <property type="entry name" value="P-loop containing nucleotide triphosphate hydrolases"/>
    <property type="match status" value="1"/>
</dbReference>
<dbReference type="PANTHER" id="PTHR32301:SF6">
    <property type="entry name" value="GOLVESIN-RELATED"/>
    <property type="match status" value="1"/>
</dbReference>
<dbReference type="HOGENOM" id="CLU_052119_0_0_1"/>
<dbReference type="InterPro" id="IPR027417">
    <property type="entry name" value="P-loop_NTPase"/>
</dbReference>
<dbReference type="PaxDb" id="35128-Thaps11227"/>
<reference evidence="1 2" key="1">
    <citation type="journal article" date="2004" name="Science">
        <title>The genome of the diatom Thalassiosira pseudonana: ecology, evolution, and metabolism.</title>
        <authorList>
            <person name="Armbrust E.V."/>
            <person name="Berges J.A."/>
            <person name="Bowler C."/>
            <person name="Green B.R."/>
            <person name="Martinez D."/>
            <person name="Putnam N.H."/>
            <person name="Zhou S."/>
            <person name="Allen A.E."/>
            <person name="Apt K.E."/>
            <person name="Bechner M."/>
            <person name="Brzezinski M.A."/>
            <person name="Chaal B.K."/>
            <person name="Chiovitti A."/>
            <person name="Davis A.K."/>
            <person name="Demarest M.S."/>
            <person name="Detter J.C."/>
            <person name="Glavina T."/>
            <person name="Goodstein D."/>
            <person name="Hadi M.Z."/>
            <person name="Hellsten U."/>
            <person name="Hildebrand M."/>
            <person name="Jenkins B.D."/>
            <person name="Jurka J."/>
            <person name="Kapitonov V.V."/>
            <person name="Kroger N."/>
            <person name="Lau W.W."/>
            <person name="Lane T.W."/>
            <person name="Larimer F.W."/>
            <person name="Lippmeier J.C."/>
            <person name="Lucas S."/>
            <person name="Medina M."/>
            <person name="Montsant A."/>
            <person name="Obornik M."/>
            <person name="Parker M.S."/>
            <person name="Palenik B."/>
            <person name="Pazour G.J."/>
            <person name="Richardson P.M."/>
            <person name="Rynearson T.A."/>
            <person name="Saito M.A."/>
            <person name="Schwartz D.C."/>
            <person name="Thamatrakoln K."/>
            <person name="Valentin K."/>
            <person name="Vardi A."/>
            <person name="Wilkerson F.P."/>
            <person name="Rokhsar D.S."/>
        </authorList>
    </citation>
    <scope>NUCLEOTIDE SEQUENCE [LARGE SCALE GENOMIC DNA]</scope>
    <source>
        <strain evidence="1 2">CCMP1335</strain>
    </source>
</reference>
<accession>B8LDF0</accession>
<dbReference type="InterPro" id="IPR053259">
    <property type="entry name" value="Golvesin-related_Golgi"/>
</dbReference>
<evidence type="ECO:0000313" key="1">
    <source>
        <dbReference type="EMBL" id="EED86697.1"/>
    </source>
</evidence>
<protein>
    <recommendedName>
        <fullName evidence="3">Sulfotransferase domain-containing protein</fullName>
    </recommendedName>
</protein>
<keyword evidence="2" id="KW-1185">Reference proteome</keyword>
<dbReference type="RefSeq" id="XP_002296969.1">
    <property type="nucleotide sequence ID" value="XM_002296933.1"/>
</dbReference>
<proteinExistence type="predicted"/>
<gene>
    <name evidence="1" type="ORF">THAPSDRAFT_11227</name>
</gene>
<dbReference type="InParanoid" id="B8LDF0"/>
<dbReference type="Proteomes" id="UP000001449">
    <property type="component" value="Unassembled WGS sequence"/>
</dbReference>